<dbReference type="Pfam" id="PF00583">
    <property type="entry name" value="Acetyltransf_1"/>
    <property type="match status" value="1"/>
</dbReference>
<dbReference type="RefSeq" id="WP_123123814.1">
    <property type="nucleotide sequence ID" value="NZ_QKNW01000001.1"/>
</dbReference>
<protein>
    <submittedName>
        <fullName evidence="4">GNAT family N-acetyltransferase</fullName>
    </submittedName>
</protein>
<accession>A0AAJ4R7L0</accession>
<organism evidence="4 5">
    <name type="scientific">Halosegnis longus</name>
    <dbReference type="NCBI Taxonomy" id="2216012"/>
    <lineage>
        <taxon>Archaea</taxon>
        <taxon>Methanobacteriati</taxon>
        <taxon>Methanobacteriota</taxon>
        <taxon>Stenosarchaea group</taxon>
        <taxon>Halobacteria</taxon>
        <taxon>Halobacteriales</taxon>
        <taxon>Natronomonadaceae</taxon>
        <taxon>Halosegnis</taxon>
    </lineage>
</organism>
<gene>
    <name evidence="4" type="ORF">Nmn1133_03085</name>
</gene>
<keyword evidence="2" id="KW-0012">Acyltransferase</keyword>
<reference evidence="4 5" key="1">
    <citation type="submission" date="2018-11" db="EMBL/GenBank/DDBJ databases">
        <title>Genome sequences of Natronomonas sp. CBA1133.</title>
        <authorList>
            <person name="Roh S.W."/>
            <person name="Cha I.-T."/>
        </authorList>
    </citation>
    <scope>NUCLEOTIDE SEQUENCE [LARGE SCALE GENOMIC DNA]</scope>
    <source>
        <strain evidence="4 5">CBA1133</strain>
    </source>
</reference>
<dbReference type="AlphaFoldDB" id="A0AAJ4R7L0"/>
<dbReference type="InterPro" id="IPR050832">
    <property type="entry name" value="Bact_Acetyltransf"/>
</dbReference>
<dbReference type="Gene3D" id="3.40.630.30">
    <property type="match status" value="1"/>
</dbReference>
<dbReference type="SUPFAM" id="SSF55729">
    <property type="entry name" value="Acyl-CoA N-acyltransferases (Nat)"/>
    <property type="match status" value="1"/>
</dbReference>
<dbReference type="EMBL" id="RJJC01000001">
    <property type="protein sequence ID" value="RNJ25774.1"/>
    <property type="molecule type" value="Genomic_DNA"/>
</dbReference>
<dbReference type="InterPro" id="IPR000182">
    <property type="entry name" value="GNAT_dom"/>
</dbReference>
<evidence type="ECO:0000313" key="4">
    <source>
        <dbReference type="EMBL" id="RNJ25774.1"/>
    </source>
</evidence>
<comment type="caution">
    <text evidence="4">The sequence shown here is derived from an EMBL/GenBank/DDBJ whole genome shotgun (WGS) entry which is preliminary data.</text>
</comment>
<name>A0AAJ4R7L0_9EURY</name>
<evidence type="ECO:0000313" key="5">
    <source>
        <dbReference type="Proteomes" id="UP000270581"/>
    </source>
</evidence>
<dbReference type="GO" id="GO:0016747">
    <property type="term" value="F:acyltransferase activity, transferring groups other than amino-acyl groups"/>
    <property type="evidence" value="ECO:0007669"/>
    <property type="project" value="InterPro"/>
</dbReference>
<keyword evidence="1" id="KW-0808">Transferase</keyword>
<dbReference type="PROSITE" id="PS51186">
    <property type="entry name" value="GNAT"/>
    <property type="match status" value="1"/>
</dbReference>
<dbReference type="InterPro" id="IPR016181">
    <property type="entry name" value="Acyl_CoA_acyltransferase"/>
</dbReference>
<evidence type="ECO:0000256" key="2">
    <source>
        <dbReference type="ARBA" id="ARBA00023315"/>
    </source>
</evidence>
<feature type="domain" description="N-acetyltransferase" evidence="3">
    <location>
        <begin position="1"/>
        <end position="166"/>
    </location>
</feature>
<evidence type="ECO:0000259" key="3">
    <source>
        <dbReference type="PROSITE" id="PS51186"/>
    </source>
</evidence>
<dbReference type="PANTHER" id="PTHR43877">
    <property type="entry name" value="AMINOALKYLPHOSPHONATE N-ACETYLTRANSFERASE-RELATED-RELATED"/>
    <property type="match status" value="1"/>
</dbReference>
<keyword evidence="5" id="KW-1185">Reference proteome</keyword>
<evidence type="ECO:0000256" key="1">
    <source>
        <dbReference type="ARBA" id="ARBA00022679"/>
    </source>
</evidence>
<proteinExistence type="predicted"/>
<dbReference type="Proteomes" id="UP000270581">
    <property type="component" value="Unassembled WGS sequence"/>
</dbReference>
<dbReference type="CDD" id="cd04301">
    <property type="entry name" value="NAT_SF"/>
    <property type="match status" value="1"/>
</dbReference>
<sequence>MELLPLAPNTPHFHAALRLYEAIHGERPASTEPRFRAHADHTGYRGFVALDGQEVVGFTYGHDSKAGRDYHDQLHADMPRSVATEWLTDTFELVELGVAPARRRTGLGTRLVDRLLEGVTRRRVILTTESDNHAAQSFYEQTGWEAVHEPFVVSGVDMTVYGRRLA</sequence>